<sequence>MTPILPTRIVNQTNQDFKDYLKRVLNSTIDMCPLPLATIYKTDTMLCHNFASSFNGLWFGLFLYMFFITFGLCICGLCIYKRL</sequence>
<protein>
    <submittedName>
        <fullName evidence="2">Uncharacterized protein</fullName>
    </submittedName>
</protein>
<keyword evidence="1" id="KW-1133">Transmembrane helix</keyword>
<evidence type="ECO:0000313" key="2">
    <source>
        <dbReference type="EMBL" id="CAF5220564.1"/>
    </source>
</evidence>
<comment type="caution">
    <text evidence="2">The sequence shown here is derived from an EMBL/GenBank/DDBJ whole genome shotgun (WGS) entry which is preliminary data.</text>
</comment>
<proteinExistence type="predicted"/>
<evidence type="ECO:0000313" key="3">
    <source>
        <dbReference type="Proteomes" id="UP000676336"/>
    </source>
</evidence>
<dbReference type="AlphaFoldDB" id="A0A8S3JUQ7"/>
<organism evidence="2 3">
    <name type="scientific">Rotaria magnacalcarata</name>
    <dbReference type="NCBI Taxonomy" id="392030"/>
    <lineage>
        <taxon>Eukaryota</taxon>
        <taxon>Metazoa</taxon>
        <taxon>Spiralia</taxon>
        <taxon>Gnathifera</taxon>
        <taxon>Rotifera</taxon>
        <taxon>Eurotatoria</taxon>
        <taxon>Bdelloidea</taxon>
        <taxon>Philodinida</taxon>
        <taxon>Philodinidae</taxon>
        <taxon>Rotaria</taxon>
    </lineage>
</organism>
<gene>
    <name evidence="2" type="ORF">SMN809_LOCUS81953</name>
</gene>
<accession>A0A8S3JUQ7</accession>
<dbReference type="Proteomes" id="UP000676336">
    <property type="component" value="Unassembled WGS sequence"/>
</dbReference>
<name>A0A8S3JUQ7_9BILA</name>
<reference evidence="2" key="1">
    <citation type="submission" date="2021-02" db="EMBL/GenBank/DDBJ databases">
        <authorList>
            <person name="Nowell W R."/>
        </authorList>
    </citation>
    <scope>NUCLEOTIDE SEQUENCE</scope>
</reference>
<keyword evidence="1" id="KW-0812">Transmembrane</keyword>
<evidence type="ECO:0000256" key="1">
    <source>
        <dbReference type="SAM" id="Phobius"/>
    </source>
</evidence>
<dbReference type="EMBL" id="CAJOBI010349987">
    <property type="protein sequence ID" value="CAF5220564.1"/>
    <property type="molecule type" value="Genomic_DNA"/>
</dbReference>
<feature type="transmembrane region" description="Helical" evidence="1">
    <location>
        <begin position="58"/>
        <end position="80"/>
    </location>
</feature>
<keyword evidence="1" id="KW-0472">Membrane</keyword>